<organism evidence="1 2">
    <name type="scientific">Manduca sexta</name>
    <name type="common">Tobacco hawkmoth</name>
    <name type="synonym">Tobacco hornworm</name>
    <dbReference type="NCBI Taxonomy" id="7130"/>
    <lineage>
        <taxon>Eukaryota</taxon>
        <taxon>Metazoa</taxon>
        <taxon>Ecdysozoa</taxon>
        <taxon>Arthropoda</taxon>
        <taxon>Hexapoda</taxon>
        <taxon>Insecta</taxon>
        <taxon>Pterygota</taxon>
        <taxon>Neoptera</taxon>
        <taxon>Endopterygota</taxon>
        <taxon>Lepidoptera</taxon>
        <taxon>Glossata</taxon>
        <taxon>Ditrysia</taxon>
        <taxon>Bombycoidea</taxon>
        <taxon>Sphingidae</taxon>
        <taxon>Sphinginae</taxon>
        <taxon>Sphingini</taxon>
        <taxon>Manduca</taxon>
    </lineage>
</organism>
<protein>
    <submittedName>
        <fullName evidence="1">Uncharacterized protein</fullName>
    </submittedName>
</protein>
<evidence type="ECO:0000313" key="1">
    <source>
        <dbReference type="EMBL" id="KAG6440478.1"/>
    </source>
</evidence>
<dbReference type="AlphaFoldDB" id="A0A922CCE9"/>
<evidence type="ECO:0000313" key="2">
    <source>
        <dbReference type="Proteomes" id="UP000791440"/>
    </source>
</evidence>
<gene>
    <name evidence="1" type="ORF">O3G_MSEX001263</name>
</gene>
<comment type="caution">
    <text evidence="1">The sequence shown here is derived from an EMBL/GenBank/DDBJ whole genome shotgun (WGS) entry which is preliminary data.</text>
</comment>
<dbReference type="EMBL" id="JH668280">
    <property type="protein sequence ID" value="KAG6440478.1"/>
    <property type="molecule type" value="Genomic_DNA"/>
</dbReference>
<keyword evidence="2" id="KW-1185">Reference proteome</keyword>
<reference evidence="1" key="2">
    <citation type="submission" date="2020-12" db="EMBL/GenBank/DDBJ databases">
        <authorList>
            <person name="Kanost M."/>
        </authorList>
    </citation>
    <scope>NUCLEOTIDE SEQUENCE</scope>
</reference>
<name>A0A922CCE9_MANSE</name>
<accession>A0A922CCE9</accession>
<reference evidence="1" key="1">
    <citation type="journal article" date="2016" name="Insect Biochem. Mol. Biol.">
        <title>Multifaceted biological insights from a draft genome sequence of the tobacco hornworm moth, Manduca sexta.</title>
        <authorList>
            <person name="Kanost M.R."/>
            <person name="Arrese E.L."/>
            <person name="Cao X."/>
            <person name="Chen Y.R."/>
            <person name="Chellapilla S."/>
            <person name="Goldsmith M.R."/>
            <person name="Grosse-Wilde E."/>
            <person name="Heckel D.G."/>
            <person name="Herndon N."/>
            <person name="Jiang H."/>
            <person name="Papanicolaou A."/>
            <person name="Qu J."/>
            <person name="Soulages J.L."/>
            <person name="Vogel H."/>
            <person name="Walters J."/>
            <person name="Waterhouse R.M."/>
            <person name="Ahn S.J."/>
            <person name="Almeida F.C."/>
            <person name="An C."/>
            <person name="Aqrawi P."/>
            <person name="Bretschneider A."/>
            <person name="Bryant W.B."/>
            <person name="Bucks S."/>
            <person name="Chao H."/>
            <person name="Chevignon G."/>
            <person name="Christen J.M."/>
            <person name="Clarke D.F."/>
            <person name="Dittmer N.T."/>
            <person name="Ferguson L.C.F."/>
            <person name="Garavelou S."/>
            <person name="Gordon K.H.J."/>
            <person name="Gunaratna R.T."/>
            <person name="Han Y."/>
            <person name="Hauser F."/>
            <person name="He Y."/>
            <person name="Heidel-Fischer H."/>
            <person name="Hirsh A."/>
            <person name="Hu Y."/>
            <person name="Jiang H."/>
            <person name="Kalra D."/>
            <person name="Klinner C."/>
            <person name="Konig C."/>
            <person name="Kovar C."/>
            <person name="Kroll A.R."/>
            <person name="Kuwar S.S."/>
            <person name="Lee S.L."/>
            <person name="Lehman R."/>
            <person name="Li K."/>
            <person name="Li Z."/>
            <person name="Liang H."/>
            <person name="Lovelace S."/>
            <person name="Lu Z."/>
            <person name="Mansfield J.H."/>
            <person name="McCulloch K.J."/>
            <person name="Mathew T."/>
            <person name="Morton B."/>
            <person name="Muzny D.M."/>
            <person name="Neunemann D."/>
            <person name="Ongeri F."/>
            <person name="Pauchet Y."/>
            <person name="Pu L.L."/>
            <person name="Pyrousis I."/>
            <person name="Rao X.J."/>
            <person name="Redding A."/>
            <person name="Roesel C."/>
            <person name="Sanchez-Gracia A."/>
            <person name="Schaack S."/>
            <person name="Shukla A."/>
            <person name="Tetreau G."/>
            <person name="Wang Y."/>
            <person name="Xiong G.H."/>
            <person name="Traut W."/>
            <person name="Walsh T.K."/>
            <person name="Worley K.C."/>
            <person name="Wu D."/>
            <person name="Wu W."/>
            <person name="Wu Y.Q."/>
            <person name="Zhang X."/>
            <person name="Zou Z."/>
            <person name="Zucker H."/>
            <person name="Briscoe A.D."/>
            <person name="Burmester T."/>
            <person name="Clem R.J."/>
            <person name="Feyereisen R."/>
            <person name="Grimmelikhuijzen C.J.P."/>
            <person name="Hamodrakas S.J."/>
            <person name="Hansson B.S."/>
            <person name="Huguet E."/>
            <person name="Jermiin L.S."/>
            <person name="Lan Q."/>
            <person name="Lehman H.K."/>
            <person name="Lorenzen M."/>
            <person name="Merzendorfer H."/>
            <person name="Michalopoulos I."/>
            <person name="Morton D.B."/>
            <person name="Muthukrishnan S."/>
            <person name="Oakeshott J.G."/>
            <person name="Palmer W."/>
            <person name="Park Y."/>
            <person name="Passarelli A.L."/>
            <person name="Rozas J."/>
            <person name="Schwartz L.M."/>
            <person name="Smith W."/>
            <person name="Southgate A."/>
            <person name="Vilcinskas A."/>
            <person name="Vogt R."/>
            <person name="Wang P."/>
            <person name="Werren J."/>
            <person name="Yu X.Q."/>
            <person name="Zhou J.J."/>
            <person name="Brown S.J."/>
            <person name="Scherer S.E."/>
            <person name="Richards S."/>
            <person name="Blissard G.W."/>
        </authorList>
    </citation>
    <scope>NUCLEOTIDE SEQUENCE</scope>
</reference>
<sequence length="91" mass="10377">MPMFDRRPGVHSEFHAAPRRVPLHTAPHALLCCVNNTELFTKFDLKFAPLVRRRVPGGDSLATLRSVPQEYSTRATHTYVLIRRTSQSYNA</sequence>
<proteinExistence type="predicted"/>
<dbReference type="Proteomes" id="UP000791440">
    <property type="component" value="Unassembled WGS sequence"/>
</dbReference>